<dbReference type="PANTHER" id="PTHR43334:SF1">
    <property type="entry name" value="3-HYDROXYPROPIONATE--COA LIGASE [ADP-FORMING]"/>
    <property type="match status" value="1"/>
</dbReference>
<gene>
    <name evidence="4" type="ORF">KC640_03760</name>
</gene>
<dbReference type="Pfam" id="PF13549">
    <property type="entry name" value="ATP-grasp_5"/>
    <property type="match status" value="1"/>
</dbReference>
<dbReference type="SUPFAM" id="SSF56059">
    <property type="entry name" value="Glutathione synthetase ATP-binding domain-like"/>
    <property type="match status" value="1"/>
</dbReference>
<protein>
    <submittedName>
        <fullName evidence="4">Acetate--CoA ligase family protein</fullName>
    </submittedName>
</protein>
<dbReference type="Proteomes" id="UP000760819">
    <property type="component" value="Unassembled WGS sequence"/>
</dbReference>
<evidence type="ECO:0000256" key="2">
    <source>
        <dbReference type="ARBA" id="ARBA00022741"/>
    </source>
</evidence>
<keyword evidence="2" id="KW-0547">Nucleotide-binding</keyword>
<comment type="caution">
    <text evidence="4">The sequence shown here is derived from an EMBL/GenBank/DDBJ whole genome shotgun (WGS) entry which is preliminary data.</text>
</comment>
<reference evidence="4" key="1">
    <citation type="submission" date="2020-04" db="EMBL/GenBank/DDBJ databases">
        <authorList>
            <person name="Zhang T."/>
        </authorList>
    </citation>
    <scope>NUCLEOTIDE SEQUENCE</scope>
    <source>
        <strain evidence="4">HKST-UBA12</strain>
    </source>
</reference>
<dbReference type="Gene3D" id="3.30.470.20">
    <property type="entry name" value="ATP-grasp fold, B domain"/>
    <property type="match status" value="1"/>
</dbReference>
<dbReference type="GO" id="GO:0016874">
    <property type="term" value="F:ligase activity"/>
    <property type="evidence" value="ECO:0007669"/>
    <property type="project" value="UniProtKB-KW"/>
</dbReference>
<keyword evidence="3" id="KW-0067">ATP-binding</keyword>
<dbReference type="GO" id="GO:0005524">
    <property type="term" value="F:ATP binding"/>
    <property type="evidence" value="ECO:0007669"/>
    <property type="project" value="UniProtKB-KW"/>
</dbReference>
<reference evidence="4" key="2">
    <citation type="journal article" date="2021" name="Microbiome">
        <title>Successional dynamics and alternative stable states in a saline activated sludge microbial community over 9 years.</title>
        <authorList>
            <person name="Wang Y."/>
            <person name="Ye J."/>
            <person name="Ju F."/>
            <person name="Liu L."/>
            <person name="Boyd J.A."/>
            <person name="Deng Y."/>
            <person name="Parks D.H."/>
            <person name="Jiang X."/>
            <person name="Yin X."/>
            <person name="Woodcroft B.J."/>
            <person name="Tyson G.W."/>
            <person name="Hugenholtz P."/>
            <person name="Polz M.F."/>
            <person name="Zhang T."/>
        </authorList>
    </citation>
    <scope>NUCLEOTIDE SEQUENCE</scope>
    <source>
        <strain evidence="4">HKST-UBA12</strain>
    </source>
</reference>
<feature type="non-terminal residue" evidence="4">
    <location>
        <position position="1"/>
    </location>
</feature>
<dbReference type="InterPro" id="IPR051538">
    <property type="entry name" value="Acyl-CoA_Synth/Transferase"/>
</dbReference>
<dbReference type="EMBL" id="JAGQLI010000217">
    <property type="protein sequence ID" value="MCA9379520.1"/>
    <property type="molecule type" value="Genomic_DNA"/>
</dbReference>
<dbReference type="AlphaFoldDB" id="A0A955L0S3"/>
<organism evidence="4 5">
    <name type="scientific">Candidatus Dojkabacteria bacterium</name>
    <dbReference type="NCBI Taxonomy" id="2099670"/>
    <lineage>
        <taxon>Bacteria</taxon>
        <taxon>Candidatus Dojkabacteria</taxon>
    </lineage>
</organism>
<sequence length="160" mass="17585">SLEELHTAFGELQENLQKVTAKKYPEILVQKQLTAGEELLIGANRDGDSHVYEQNGRGFGHLLVFGKGGIYTEVYQDISTAIVPITREIAEQMISESKVGKIIAGSRGKSPLAKDKLIDTLLAVQRLVTSYPQIISLDLNPVILTEKECVVVDIKLLLAQ</sequence>
<evidence type="ECO:0000256" key="1">
    <source>
        <dbReference type="ARBA" id="ARBA00022598"/>
    </source>
</evidence>
<evidence type="ECO:0000313" key="5">
    <source>
        <dbReference type="Proteomes" id="UP000760819"/>
    </source>
</evidence>
<accession>A0A955L0S3</accession>
<name>A0A955L0S3_9BACT</name>
<proteinExistence type="predicted"/>
<evidence type="ECO:0000256" key="3">
    <source>
        <dbReference type="ARBA" id="ARBA00022840"/>
    </source>
</evidence>
<evidence type="ECO:0000313" key="4">
    <source>
        <dbReference type="EMBL" id="MCA9379520.1"/>
    </source>
</evidence>
<keyword evidence="1 4" id="KW-0436">Ligase</keyword>
<dbReference type="PANTHER" id="PTHR43334">
    <property type="entry name" value="ACETATE--COA LIGASE [ADP-FORMING]"/>
    <property type="match status" value="1"/>
</dbReference>